<dbReference type="InterPro" id="IPR008840">
    <property type="entry name" value="Sipho_Gp157"/>
</dbReference>
<name>A0ABV4XE68_9CYAN</name>
<evidence type="ECO:0000313" key="1">
    <source>
        <dbReference type="EMBL" id="MFB2880994.1"/>
    </source>
</evidence>
<comment type="caution">
    <text evidence="1">The sequence shown here is derived from an EMBL/GenBank/DDBJ whole genome shotgun (WGS) entry which is preliminary data.</text>
</comment>
<protein>
    <submittedName>
        <fullName evidence="1">Siphovirus Gp157 family protein</fullName>
    </submittedName>
</protein>
<evidence type="ECO:0000313" key="2">
    <source>
        <dbReference type="Proteomes" id="UP001576774"/>
    </source>
</evidence>
<sequence length="212" mass="24333">MNLATQSLAHTSITAAQLWHQLEIAETNEQIERLFQSIWHNQENQEIAIDAHAELANQIDAEIIAIKARMEFLIQLHQSAIDKLEGWRERLDQTVIYFNQIGAITAEIVGKQHRITLKENPPTCEVSIDPSHLPDQYRRVETKTVISADKKAITDAWKQGIPVEGTKVYRRRKVIYTLLPSNLPQYQASTIVNVEPLENQPQPTKKRRKKAD</sequence>
<dbReference type="Pfam" id="PF05565">
    <property type="entry name" value="Sipho_Gp157"/>
    <property type="match status" value="1"/>
</dbReference>
<dbReference type="EMBL" id="JBHFNQ010000214">
    <property type="protein sequence ID" value="MFB2880994.1"/>
    <property type="molecule type" value="Genomic_DNA"/>
</dbReference>
<dbReference type="Proteomes" id="UP001576774">
    <property type="component" value="Unassembled WGS sequence"/>
</dbReference>
<gene>
    <name evidence="1" type="ORF">ACE1CC_29440</name>
</gene>
<accession>A0ABV4XE68</accession>
<organism evidence="1 2">
    <name type="scientific">Floridaenema aerugineum BLCC-F46</name>
    <dbReference type="NCBI Taxonomy" id="3153654"/>
    <lineage>
        <taxon>Bacteria</taxon>
        <taxon>Bacillati</taxon>
        <taxon>Cyanobacteriota</taxon>
        <taxon>Cyanophyceae</taxon>
        <taxon>Oscillatoriophycideae</taxon>
        <taxon>Aerosakkonematales</taxon>
        <taxon>Aerosakkonemataceae</taxon>
        <taxon>Floridanema</taxon>
        <taxon>Floridanema aerugineum</taxon>
    </lineage>
</organism>
<proteinExistence type="predicted"/>
<keyword evidence="2" id="KW-1185">Reference proteome</keyword>
<dbReference type="RefSeq" id="WP_413273988.1">
    <property type="nucleotide sequence ID" value="NZ_JBHFNQ010000214.1"/>
</dbReference>
<reference evidence="1 2" key="1">
    <citation type="submission" date="2024-09" db="EMBL/GenBank/DDBJ databases">
        <title>Floridaenema gen nov. (Aerosakkonemataceae, Aerosakkonematales ord. nov., Cyanobacteria) from benthic tropical and subtropical fresh waters, with the description of four new species.</title>
        <authorList>
            <person name="Moretto J.A."/>
            <person name="Berthold D.E."/>
            <person name="Lefler F.W."/>
            <person name="Huang I.-S."/>
            <person name="Laughinghouse H. IV."/>
        </authorList>
    </citation>
    <scope>NUCLEOTIDE SEQUENCE [LARGE SCALE GENOMIC DNA]</scope>
    <source>
        <strain evidence="1 2">BLCC-F46</strain>
    </source>
</reference>